<keyword evidence="2" id="KW-0378">Hydrolase</keyword>
<proteinExistence type="predicted"/>
<dbReference type="Pfam" id="PF03583">
    <property type="entry name" value="LIP"/>
    <property type="match status" value="1"/>
</dbReference>
<keyword evidence="3" id="KW-1185">Reference proteome</keyword>
<dbReference type="GO" id="GO:0004806">
    <property type="term" value="F:triacylglycerol lipase activity"/>
    <property type="evidence" value="ECO:0007669"/>
    <property type="project" value="InterPro"/>
</dbReference>
<keyword evidence="1" id="KW-0732">Signal</keyword>
<evidence type="ECO:0000313" key="2">
    <source>
        <dbReference type="EMBL" id="SIR22814.1"/>
    </source>
</evidence>
<accession>A0A1N6Z7M0</accession>
<gene>
    <name evidence="2" type="ORF">SAMN05421833_10725</name>
</gene>
<dbReference type="InterPro" id="IPR005152">
    <property type="entry name" value="Lipase_secreted"/>
</dbReference>
<dbReference type="PANTHER" id="PTHR34853:SF1">
    <property type="entry name" value="LIPASE 5"/>
    <property type="match status" value="1"/>
</dbReference>
<dbReference type="Gene3D" id="3.40.50.1820">
    <property type="entry name" value="alpha/beta hydrolase"/>
    <property type="match status" value="2"/>
</dbReference>
<dbReference type="AlphaFoldDB" id="A0A1N6Z7M0"/>
<name>A0A1N6Z7M0_9ACTN</name>
<dbReference type="InterPro" id="IPR029058">
    <property type="entry name" value="AB_hydrolase_fold"/>
</dbReference>
<dbReference type="STRING" id="58117.SAMN05421833_10725"/>
<evidence type="ECO:0000256" key="1">
    <source>
        <dbReference type="SAM" id="SignalP"/>
    </source>
</evidence>
<feature type="signal peptide" evidence="1">
    <location>
        <begin position="1"/>
        <end position="35"/>
    </location>
</feature>
<dbReference type="EMBL" id="FTNI01000007">
    <property type="protein sequence ID" value="SIR22814.1"/>
    <property type="molecule type" value="Genomic_DNA"/>
</dbReference>
<feature type="chain" id="PRO_5013224224" evidence="1">
    <location>
        <begin position="36"/>
        <end position="416"/>
    </location>
</feature>
<organism evidence="2 3">
    <name type="scientific">Microbispora rosea</name>
    <dbReference type="NCBI Taxonomy" id="58117"/>
    <lineage>
        <taxon>Bacteria</taxon>
        <taxon>Bacillati</taxon>
        <taxon>Actinomycetota</taxon>
        <taxon>Actinomycetes</taxon>
        <taxon>Streptosporangiales</taxon>
        <taxon>Streptosporangiaceae</taxon>
        <taxon>Microbispora</taxon>
    </lineage>
</organism>
<evidence type="ECO:0000313" key="3">
    <source>
        <dbReference type="Proteomes" id="UP000186096"/>
    </source>
</evidence>
<protein>
    <submittedName>
        <fullName evidence="2">Lysophospholipase, alpha-beta hydrolase superfamily</fullName>
    </submittedName>
</protein>
<dbReference type="SUPFAM" id="SSF53474">
    <property type="entry name" value="alpha/beta-Hydrolases"/>
    <property type="match status" value="1"/>
</dbReference>
<dbReference type="PIRSF" id="PIRSF029171">
    <property type="entry name" value="Esterase_LipA"/>
    <property type="match status" value="1"/>
</dbReference>
<sequence length="416" mass="43547">MRSIRHALLTGVRRLSAAAAAGAVLITAPATGANADDCDQACQIDWAWTAQRQNALPRTAFYDAPDPLPWAPSGTLIRTETTSDYVVEDKPIEAVRVLYHSRTSRGRDVAASGVVLVPQDRPRPVGGWKVVVDAHGASGIAAGCAPSLMRDLYHGNQMVRFLEQGYAVVAPDYAGLGTTGRPELLNKTAAAEDIAGAVRSARQAVSGLSGEWVLWGHSQGGGAALSFAERQLTRPVPGYRGVVVTSPAADLPTLAAHVATTVPYGGFAPLLAQGAAYSDQVIDVGRLLTPVTVARMDGARNGCLGVTTTVYGDLTGPALIQPGYSSDPHFTRYLRDNSVGQKRVAGPVLFLQGGADTVTPESVNAKVAAELRSTGSQVTYRVYDGLEHDSYGAATGIDDGAMADILAWVGARFAGR</sequence>
<dbReference type="OrthoDB" id="9798122at2"/>
<reference evidence="3" key="1">
    <citation type="submission" date="2017-01" db="EMBL/GenBank/DDBJ databases">
        <authorList>
            <person name="Varghese N."/>
            <person name="Submissions S."/>
        </authorList>
    </citation>
    <scope>NUCLEOTIDE SEQUENCE [LARGE SCALE GENOMIC DNA]</scope>
    <source>
        <strain evidence="3">ATCC 12950</strain>
    </source>
</reference>
<dbReference type="PANTHER" id="PTHR34853">
    <property type="match status" value="1"/>
</dbReference>
<dbReference type="Proteomes" id="UP000186096">
    <property type="component" value="Unassembled WGS sequence"/>
</dbReference>
<dbReference type="RefSeq" id="WP_076434593.1">
    <property type="nucleotide sequence ID" value="NZ_FTNI01000007.1"/>
</dbReference>
<dbReference type="GO" id="GO:0016042">
    <property type="term" value="P:lipid catabolic process"/>
    <property type="evidence" value="ECO:0007669"/>
    <property type="project" value="InterPro"/>
</dbReference>